<feature type="transmembrane region" description="Helical" evidence="5">
    <location>
        <begin position="6"/>
        <end position="23"/>
    </location>
</feature>
<keyword evidence="3 5" id="KW-1133">Transmembrane helix</keyword>
<feature type="transmembrane region" description="Helical" evidence="5">
    <location>
        <begin position="223"/>
        <end position="243"/>
    </location>
</feature>
<dbReference type="KEGG" id="srub:C2R22_09020"/>
<keyword evidence="2 5" id="KW-0812">Transmembrane</keyword>
<dbReference type="EMBL" id="CP026309">
    <property type="protein sequence ID" value="AUV81772.1"/>
    <property type="molecule type" value="Genomic_DNA"/>
</dbReference>
<feature type="transmembrane region" description="Helical" evidence="5">
    <location>
        <begin position="66"/>
        <end position="87"/>
    </location>
</feature>
<dbReference type="GO" id="GO:0004252">
    <property type="term" value="F:serine-type endopeptidase activity"/>
    <property type="evidence" value="ECO:0007669"/>
    <property type="project" value="InterPro"/>
</dbReference>
<protein>
    <submittedName>
        <fullName evidence="7">Rhomboid family intramembrane serine protease</fullName>
    </submittedName>
</protein>
<sequence>MAPLEQFVVVVAVVVSLAAVWYVERPDGRWGTLLRRRFVAGVPWGTLVVVSVVLGFYLFVQAGLDYWYSPIVIPFRAWSYFYPLGILASGFAHGGPNHLLGNLVGTIVFAPIAEYVWGHFPTRRGSASFSSWRTNPYVRAFVLFPGVVFAVTVLTSVFAIGPVIGFSGVVFAFAGFALVRYPLVTIVALVAGRVLGLLRATLQSPTLEAKAQPTFSTPWWAEIAIQGHAIGLLVGVLLGVWLLRRRGDERPPAARTWAGVLLFAVSQSLWAVYWFRGGETYVLFRALGVVLVFALATLVALTVTGSDRPLFRRAVSDGGDPSILSLPRWQWGVVVMVLVASALAGPAVPVNLFTTSDDPLPGDPVEIRDYQVTYAEDVTDGMVAAVNVSAFGETTAVNTSGVIVRSPERGIWTTAVSKGRLAFEGRTAVRVGGVGWRETVVVERRGWTVSGGNVTYLVNLTYDGETRTAYRAPPAEASPVIGGRNVSVAVEGSEFLVGVSRGNETARAPIPPVNESVTLDGVQFRRTEKGLLAVYEGTRVQVARPETYRGQQAQRD</sequence>
<feature type="domain" description="Peptidase S54 rhomboid" evidence="6">
    <location>
        <begin position="86"/>
        <end position="244"/>
    </location>
</feature>
<organism evidence="7 8">
    <name type="scientific">Salinigranum rubrum</name>
    <dbReference type="NCBI Taxonomy" id="755307"/>
    <lineage>
        <taxon>Archaea</taxon>
        <taxon>Methanobacteriati</taxon>
        <taxon>Methanobacteriota</taxon>
        <taxon>Stenosarchaea group</taxon>
        <taxon>Halobacteria</taxon>
        <taxon>Halobacteriales</taxon>
        <taxon>Haloferacaceae</taxon>
        <taxon>Salinigranum</taxon>
    </lineage>
</organism>
<evidence type="ECO:0000256" key="3">
    <source>
        <dbReference type="ARBA" id="ARBA00022989"/>
    </source>
</evidence>
<dbReference type="GO" id="GO:0016020">
    <property type="term" value="C:membrane"/>
    <property type="evidence" value="ECO:0007669"/>
    <property type="project" value="UniProtKB-SubCell"/>
</dbReference>
<name>A0A2I8VIL6_9EURY</name>
<reference evidence="7 8" key="1">
    <citation type="submission" date="2018-01" db="EMBL/GenBank/DDBJ databases">
        <title>Complete genome sequence of Salinigranum rubrum GX10T, an extremely halophilic archaeon isolated from a marine solar saltern.</title>
        <authorList>
            <person name="Han S."/>
        </authorList>
    </citation>
    <scope>NUCLEOTIDE SEQUENCE [LARGE SCALE GENOMIC DNA]</scope>
    <source>
        <strain evidence="7 8">GX10</strain>
    </source>
</reference>
<dbReference type="SUPFAM" id="SSF144091">
    <property type="entry name" value="Rhomboid-like"/>
    <property type="match status" value="1"/>
</dbReference>
<evidence type="ECO:0000313" key="8">
    <source>
        <dbReference type="Proteomes" id="UP000236584"/>
    </source>
</evidence>
<dbReference type="OrthoDB" id="205691at2157"/>
<comment type="subcellular location">
    <subcellularLocation>
        <location evidence="1">Membrane</location>
        <topology evidence="1">Multi-pass membrane protein</topology>
    </subcellularLocation>
</comment>
<evidence type="ECO:0000313" key="7">
    <source>
        <dbReference type="EMBL" id="AUV81772.1"/>
    </source>
</evidence>
<dbReference type="InterPro" id="IPR035952">
    <property type="entry name" value="Rhomboid-like_sf"/>
</dbReference>
<accession>A0A2I8VIL6</accession>
<feature type="transmembrane region" description="Helical" evidence="5">
    <location>
        <begin position="281"/>
        <end position="303"/>
    </location>
</feature>
<dbReference type="InterPro" id="IPR022764">
    <property type="entry name" value="Peptidase_S54_rhomboid_dom"/>
</dbReference>
<keyword evidence="7" id="KW-0645">Protease</keyword>
<keyword evidence="7" id="KW-0378">Hydrolase</keyword>
<feature type="transmembrane region" description="Helical" evidence="5">
    <location>
        <begin position="137"/>
        <end position="161"/>
    </location>
</feature>
<feature type="transmembrane region" description="Helical" evidence="5">
    <location>
        <begin position="255"/>
        <end position="275"/>
    </location>
</feature>
<feature type="transmembrane region" description="Helical" evidence="5">
    <location>
        <begin position="38"/>
        <end position="60"/>
    </location>
</feature>
<feature type="transmembrane region" description="Helical" evidence="5">
    <location>
        <begin position="168"/>
        <end position="191"/>
    </location>
</feature>
<evidence type="ECO:0000256" key="1">
    <source>
        <dbReference type="ARBA" id="ARBA00004141"/>
    </source>
</evidence>
<keyword evidence="8" id="KW-1185">Reference proteome</keyword>
<evidence type="ECO:0000259" key="6">
    <source>
        <dbReference type="Pfam" id="PF01694"/>
    </source>
</evidence>
<gene>
    <name evidence="7" type="ORF">C2R22_09020</name>
</gene>
<dbReference type="AlphaFoldDB" id="A0A2I8VIL6"/>
<evidence type="ECO:0000256" key="2">
    <source>
        <dbReference type="ARBA" id="ARBA00022692"/>
    </source>
</evidence>
<evidence type="ECO:0000256" key="5">
    <source>
        <dbReference type="SAM" id="Phobius"/>
    </source>
</evidence>
<dbReference type="Gene3D" id="1.20.1540.10">
    <property type="entry name" value="Rhomboid-like"/>
    <property type="match status" value="1"/>
</dbReference>
<dbReference type="RefSeq" id="WP_103425460.1">
    <property type="nucleotide sequence ID" value="NZ_CP026309.1"/>
</dbReference>
<keyword evidence="4 5" id="KW-0472">Membrane</keyword>
<dbReference type="GO" id="GO:0006508">
    <property type="term" value="P:proteolysis"/>
    <property type="evidence" value="ECO:0007669"/>
    <property type="project" value="UniProtKB-KW"/>
</dbReference>
<evidence type="ECO:0000256" key="4">
    <source>
        <dbReference type="ARBA" id="ARBA00023136"/>
    </source>
</evidence>
<feature type="transmembrane region" description="Helical" evidence="5">
    <location>
        <begin position="99"/>
        <end position="117"/>
    </location>
</feature>
<proteinExistence type="predicted"/>
<dbReference type="Proteomes" id="UP000236584">
    <property type="component" value="Chromosome"/>
</dbReference>
<dbReference type="GeneID" id="35592228"/>
<dbReference type="Pfam" id="PF01694">
    <property type="entry name" value="Rhomboid"/>
    <property type="match status" value="1"/>
</dbReference>